<keyword evidence="2" id="KW-0378">Hydrolase</keyword>
<gene>
    <name evidence="5" type="ORF">ASPNIDRAFT_191214</name>
</gene>
<dbReference type="PANTHER" id="PTHR45626">
    <property type="entry name" value="TRANSCRIPTION TERMINATION FACTOR 2-RELATED"/>
    <property type="match status" value="1"/>
</dbReference>
<evidence type="ECO:0000256" key="1">
    <source>
        <dbReference type="ARBA" id="ARBA00022741"/>
    </source>
</evidence>
<dbReference type="InterPro" id="IPR049730">
    <property type="entry name" value="SNF2/RAD54-like_C"/>
</dbReference>
<dbReference type="AlphaFoldDB" id="G3Y7R2"/>
<dbReference type="Pfam" id="PF00271">
    <property type="entry name" value="Helicase_C"/>
    <property type="match status" value="1"/>
</dbReference>
<evidence type="ECO:0000313" key="5">
    <source>
        <dbReference type="EMBL" id="EHA21357.1"/>
    </source>
</evidence>
<dbReference type="InterPro" id="IPR050628">
    <property type="entry name" value="SNF2_RAD54_helicase_TF"/>
</dbReference>
<dbReference type="InterPro" id="IPR027417">
    <property type="entry name" value="P-loop_NTPase"/>
</dbReference>
<dbReference type="GO" id="GO:0016787">
    <property type="term" value="F:hydrolase activity"/>
    <property type="evidence" value="ECO:0007669"/>
    <property type="project" value="UniProtKB-KW"/>
</dbReference>
<comment type="caution">
    <text evidence="5">The sequence shown here is derived from an EMBL/GenBank/DDBJ whole genome shotgun (WGS) entry which is preliminary data.</text>
</comment>
<dbReference type="HOGENOM" id="CLU_000315_30_1_1"/>
<reference evidence="5 6" key="1">
    <citation type="journal article" date="2011" name="Genome Res.">
        <title>Comparative genomics of citric-acid-producing Aspergillus niger ATCC 1015 versus enzyme-producing CBS 513.88.</title>
        <authorList>
            <person name="Andersen M.R."/>
            <person name="Salazar M.P."/>
            <person name="Schaap P.J."/>
            <person name="van de Vondervoort P.J."/>
            <person name="Culley D."/>
            <person name="Thykaer J."/>
            <person name="Frisvad J.C."/>
            <person name="Nielsen K.F."/>
            <person name="Albang R."/>
            <person name="Albermann K."/>
            <person name="Berka R.M."/>
            <person name="Braus G.H."/>
            <person name="Braus-Stromeyer S.A."/>
            <person name="Corrochano L.M."/>
            <person name="Dai Z."/>
            <person name="van Dijck P.W."/>
            <person name="Hofmann G."/>
            <person name="Lasure L.L."/>
            <person name="Magnuson J.K."/>
            <person name="Menke H."/>
            <person name="Meijer M."/>
            <person name="Meijer S.L."/>
            <person name="Nielsen J.B."/>
            <person name="Nielsen M.L."/>
            <person name="van Ooyen A.J."/>
            <person name="Pel H.J."/>
            <person name="Poulsen L."/>
            <person name="Samson R.A."/>
            <person name="Stam H."/>
            <person name="Tsang A."/>
            <person name="van den Brink J.M."/>
            <person name="Atkins A."/>
            <person name="Aerts A."/>
            <person name="Shapiro H."/>
            <person name="Pangilinan J."/>
            <person name="Salamov A."/>
            <person name="Lou Y."/>
            <person name="Lindquist E."/>
            <person name="Lucas S."/>
            <person name="Grimwood J."/>
            <person name="Grigoriev I.V."/>
            <person name="Kubicek C.P."/>
            <person name="Martinez D."/>
            <person name="van Peij N.N."/>
            <person name="Roubos J.A."/>
            <person name="Nielsen J."/>
            <person name="Baker S.E."/>
        </authorList>
    </citation>
    <scope>NUCLEOTIDE SEQUENCE [LARGE SCALE GENOMIC DNA]</scope>
    <source>
        <strain evidence="6">ATCC 1015 / CBS 113.46 / FGSC A1144 / LSHB Ac4 / NCTC 3858a / NRRL 328 / USDA 3528.7</strain>
    </source>
</reference>
<dbReference type="Proteomes" id="UP000009038">
    <property type="component" value="Unassembled WGS sequence"/>
</dbReference>
<organism evidence="5 6">
    <name type="scientific">Aspergillus niger (strain ATCC 1015 / CBS 113.46 / FGSC A1144 / LSHB Ac4 / NCTC 3858a / NRRL 328 / USDA 3528.7)</name>
    <dbReference type="NCBI Taxonomy" id="380704"/>
    <lineage>
        <taxon>Eukaryota</taxon>
        <taxon>Fungi</taxon>
        <taxon>Dikarya</taxon>
        <taxon>Ascomycota</taxon>
        <taxon>Pezizomycotina</taxon>
        <taxon>Eurotiomycetes</taxon>
        <taxon>Eurotiomycetidae</taxon>
        <taxon>Eurotiales</taxon>
        <taxon>Aspergillaceae</taxon>
        <taxon>Aspergillus</taxon>
        <taxon>Aspergillus subgen. Circumdati</taxon>
    </lineage>
</organism>
<keyword evidence="1" id="KW-0547">Nucleotide-binding</keyword>
<dbReference type="EMBL" id="ACJE01000015">
    <property type="protein sequence ID" value="EHA21357.1"/>
    <property type="molecule type" value="Genomic_DNA"/>
</dbReference>
<keyword evidence="3" id="KW-0067">ATP-binding</keyword>
<evidence type="ECO:0000259" key="4">
    <source>
        <dbReference type="PROSITE" id="PS51194"/>
    </source>
</evidence>
<evidence type="ECO:0000256" key="2">
    <source>
        <dbReference type="ARBA" id="ARBA00022801"/>
    </source>
</evidence>
<dbReference type="STRING" id="380704.G3Y7R2"/>
<evidence type="ECO:0000256" key="3">
    <source>
        <dbReference type="ARBA" id="ARBA00022840"/>
    </source>
</evidence>
<dbReference type="CDD" id="cd18793">
    <property type="entry name" value="SF2_C_SNF"/>
    <property type="match status" value="1"/>
</dbReference>
<accession>G3Y7R2</accession>
<dbReference type="GO" id="GO:0005634">
    <property type="term" value="C:nucleus"/>
    <property type="evidence" value="ECO:0007669"/>
    <property type="project" value="TreeGrafter"/>
</dbReference>
<sequence>MNYSRIVDRDTSNSVIFSYWTKMLDLIATALTENHLTFRRIDGRSSLSQRKEALGVFGSDPQCIIMLASIGAAGEGIDLTAANSIHIVEPQWNPMAEAQAIDRVHRIGQERDVEVVRYITSESIESVRYALCLI</sequence>
<dbReference type="GO" id="GO:0008094">
    <property type="term" value="F:ATP-dependent activity, acting on DNA"/>
    <property type="evidence" value="ECO:0007669"/>
    <property type="project" value="TreeGrafter"/>
</dbReference>
<dbReference type="InterPro" id="IPR001650">
    <property type="entry name" value="Helicase_C-like"/>
</dbReference>
<dbReference type="Gene3D" id="3.40.50.300">
    <property type="entry name" value="P-loop containing nucleotide triphosphate hydrolases"/>
    <property type="match status" value="1"/>
</dbReference>
<dbReference type="SUPFAM" id="SSF52540">
    <property type="entry name" value="P-loop containing nucleoside triphosphate hydrolases"/>
    <property type="match status" value="1"/>
</dbReference>
<proteinExistence type="predicted"/>
<evidence type="ECO:0000313" key="6">
    <source>
        <dbReference type="Proteomes" id="UP000009038"/>
    </source>
</evidence>
<dbReference type="GO" id="GO:0006281">
    <property type="term" value="P:DNA repair"/>
    <property type="evidence" value="ECO:0007669"/>
    <property type="project" value="TreeGrafter"/>
</dbReference>
<name>G3Y7R2_ASPNA</name>
<protein>
    <recommendedName>
        <fullName evidence="4">Helicase C-terminal domain-containing protein</fullName>
    </recommendedName>
</protein>
<dbReference type="GO" id="GO:0005524">
    <property type="term" value="F:ATP binding"/>
    <property type="evidence" value="ECO:0007669"/>
    <property type="project" value="UniProtKB-KW"/>
</dbReference>
<feature type="domain" description="Helicase C-terminal" evidence="4">
    <location>
        <begin position="1"/>
        <end position="134"/>
    </location>
</feature>
<dbReference type="PROSITE" id="PS51194">
    <property type="entry name" value="HELICASE_CTER"/>
    <property type="match status" value="1"/>
</dbReference>
<dbReference type="SMART" id="SM00490">
    <property type="entry name" value="HELICc"/>
    <property type="match status" value="1"/>
</dbReference>
<dbReference type="OrthoDB" id="448448at2759"/>